<evidence type="ECO:0000259" key="8">
    <source>
        <dbReference type="Pfam" id="PF21252"/>
    </source>
</evidence>
<dbReference type="InterPro" id="IPR000683">
    <property type="entry name" value="Gfo/Idh/MocA-like_OxRdtase_N"/>
</dbReference>
<evidence type="ECO:0000256" key="3">
    <source>
        <dbReference type="ARBA" id="ARBA00022801"/>
    </source>
</evidence>
<feature type="domain" description="Gfo/Idh/MocA-like oxidoreductase N-terminal" evidence="7">
    <location>
        <begin position="44"/>
        <end position="145"/>
    </location>
</feature>
<comment type="similarity">
    <text evidence="2">Belongs to the Gfo/Idh/MocA family. Glycosyl hydrolase 109 subfamily.</text>
</comment>
<dbReference type="SUPFAM" id="SSF55347">
    <property type="entry name" value="Glyceraldehyde-3-phosphate dehydrogenase-like, C-terminal domain"/>
    <property type="match status" value="1"/>
</dbReference>
<dbReference type="AlphaFoldDB" id="A0A4R6NBT8"/>
<evidence type="ECO:0000313" key="9">
    <source>
        <dbReference type="EMBL" id="TDP12990.1"/>
    </source>
</evidence>
<organism evidence="9 10">
    <name type="scientific">Roseateles asaccharophilus</name>
    <dbReference type="NCBI Taxonomy" id="582607"/>
    <lineage>
        <taxon>Bacteria</taxon>
        <taxon>Pseudomonadati</taxon>
        <taxon>Pseudomonadota</taxon>
        <taxon>Betaproteobacteria</taxon>
        <taxon>Burkholderiales</taxon>
        <taxon>Sphaerotilaceae</taxon>
        <taxon>Roseateles</taxon>
    </lineage>
</organism>
<dbReference type="Pfam" id="PF01408">
    <property type="entry name" value="GFO_IDH_MocA"/>
    <property type="match status" value="1"/>
</dbReference>
<keyword evidence="4" id="KW-0520">NAD</keyword>
<reference evidence="9 10" key="1">
    <citation type="submission" date="2019-03" db="EMBL/GenBank/DDBJ databases">
        <title>Genomic Encyclopedia of Type Strains, Phase IV (KMG-IV): sequencing the most valuable type-strain genomes for metagenomic binning, comparative biology and taxonomic classification.</title>
        <authorList>
            <person name="Goeker M."/>
        </authorList>
    </citation>
    <scope>NUCLEOTIDE SEQUENCE [LARGE SCALE GENOMIC DNA]</scope>
    <source>
        <strain evidence="9 10">DSM 25082</strain>
    </source>
</reference>
<dbReference type="InterPro" id="IPR006311">
    <property type="entry name" value="TAT_signal"/>
</dbReference>
<gene>
    <name evidence="9" type="ORF">DFR39_101464</name>
</gene>
<name>A0A4R6NBT8_9BURK</name>
<evidence type="ECO:0000256" key="1">
    <source>
        <dbReference type="ARBA" id="ARBA00001911"/>
    </source>
</evidence>
<dbReference type="PANTHER" id="PTHR43818:SF1">
    <property type="entry name" value="GLYCOSYL HYDROLASE FAMILY 109 PROTEIN"/>
    <property type="match status" value="1"/>
</dbReference>
<dbReference type="InterPro" id="IPR050463">
    <property type="entry name" value="Gfo/Idh/MocA_oxidrdct_glycsds"/>
</dbReference>
<comment type="caution">
    <text evidence="9">The sequence shown here is derived from an EMBL/GenBank/DDBJ whole genome shotgun (WGS) entry which is preliminary data.</text>
</comment>
<protein>
    <submittedName>
        <fullName evidence="9">Putative dehydrogenase</fullName>
    </submittedName>
</protein>
<evidence type="ECO:0000259" key="7">
    <source>
        <dbReference type="Pfam" id="PF01408"/>
    </source>
</evidence>
<dbReference type="Gene3D" id="3.40.50.720">
    <property type="entry name" value="NAD(P)-binding Rossmann-like Domain"/>
    <property type="match status" value="1"/>
</dbReference>
<dbReference type="GO" id="GO:0000166">
    <property type="term" value="F:nucleotide binding"/>
    <property type="evidence" value="ECO:0007669"/>
    <property type="project" value="InterPro"/>
</dbReference>
<feature type="domain" description="Glycosyl hydrolase 109 C-terminal" evidence="8">
    <location>
        <begin position="182"/>
        <end position="365"/>
    </location>
</feature>
<dbReference type="PANTHER" id="PTHR43818">
    <property type="entry name" value="BCDNA.GH03377"/>
    <property type="match status" value="1"/>
</dbReference>
<feature type="signal peptide" evidence="6">
    <location>
        <begin position="1"/>
        <end position="33"/>
    </location>
</feature>
<dbReference type="Pfam" id="PF21252">
    <property type="entry name" value="Glyco_hydro_109_C"/>
    <property type="match status" value="1"/>
</dbReference>
<dbReference type="GO" id="GO:0016798">
    <property type="term" value="F:hydrolase activity, acting on glycosyl bonds"/>
    <property type="evidence" value="ECO:0007669"/>
    <property type="project" value="UniProtKB-KW"/>
</dbReference>
<dbReference type="RefSeq" id="WP_133601914.1">
    <property type="nucleotide sequence ID" value="NZ_JAUFPJ010000001.1"/>
</dbReference>
<dbReference type="InterPro" id="IPR036291">
    <property type="entry name" value="NAD(P)-bd_dom_sf"/>
</dbReference>
<evidence type="ECO:0000256" key="5">
    <source>
        <dbReference type="ARBA" id="ARBA00023295"/>
    </source>
</evidence>
<dbReference type="PROSITE" id="PS51318">
    <property type="entry name" value="TAT"/>
    <property type="match status" value="1"/>
</dbReference>
<keyword evidence="5" id="KW-0326">Glycosidase</keyword>
<accession>A0A4R6NBT8</accession>
<keyword evidence="6" id="KW-0732">Signal</keyword>
<dbReference type="SUPFAM" id="SSF51735">
    <property type="entry name" value="NAD(P)-binding Rossmann-fold domains"/>
    <property type="match status" value="1"/>
</dbReference>
<dbReference type="EMBL" id="SNXE01000001">
    <property type="protein sequence ID" value="TDP12990.1"/>
    <property type="molecule type" value="Genomic_DNA"/>
</dbReference>
<dbReference type="InterPro" id="IPR049303">
    <property type="entry name" value="Glyco_hydro_109_C"/>
</dbReference>
<dbReference type="Gene3D" id="3.30.360.10">
    <property type="entry name" value="Dihydrodipicolinate Reductase, domain 2"/>
    <property type="match status" value="1"/>
</dbReference>
<comment type="cofactor">
    <cofactor evidence="1">
        <name>NAD(+)</name>
        <dbReference type="ChEBI" id="CHEBI:57540"/>
    </cofactor>
</comment>
<keyword evidence="3" id="KW-0378">Hydrolase</keyword>
<evidence type="ECO:0000313" key="10">
    <source>
        <dbReference type="Proteomes" id="UP000295357"/>
    </source>
</evidence>
<feature type="chain" id="PRO_5020783232" evidence="6">
    <location>
        <begin position="34"/>
        <end position="462"/>
    </location>
</feature>
<evidence type="ECO:0000256" key="2">
    <source>
        <dbReference type="ARBA" id="ARBA00009329"/>
    </source>
</evidence>
<dbReference type="OrthoDB" id="9792935at2"/>
<evidence type="ECO:0000256" key="6">
    <source>
        <dbReference type="SAM" id="SignalP"/>
    </source>
</evidence>
<dbReference type="Proteomes" id="UP000295357">
    <property type="component" value="Unassembled WGS sequence"/>
</dbReference>
<sequence length="462" mass="50952">MTPPSLKSPQRRALLLASTAGLGLAASSGAVRAMAPARPRTRLRLGMIGTGLRGQVLLRELLRREDVEVAALCDIEPLMLAKALAMAEKAGRPRPATWGEDRDPEAWRQMLAKAGLDGVIIATPWEWHAPMAIGAMQGRVAVGCEVVAGITLQDHWDVLNTQLQTGTPYMLLENVCYRRDVLAVLQMVRAGLFGELVHLQGGYQHDLRAVKFNSGDPAKPYGGGVEFGPKGWSEARWRTEHSVQRNGELYPSHGIGPCAMYANIHRGNRFTHINAFASKARGLQDYVQAQGGKDHPNARVRFKLGDIVTTSLACENGETILLQHDTSLPRPYSLGFRVQGTKGLWMDVNQSIHIEGRSKPHQWEPFQPYQDRFEHPLWKKHAAAAEGAGHGGMDFFVIHAFVEALKAGAPMPIDIYDAVAWSAITPLSEQSIAQGFKTLEFPDFTAGAWKTRKPIFAFDERY</sequence>
<evidence type="ECO:0000256" key="4">
    <source>
        <dbReference type="ARBA" id="ARBA00023027"/>
    </source>
</evidence>
<proteinExistence type="inferred from homology"/>
<keyword evidence="10" id="KW-1185">Reference proteome</keyword>